<reference evidence="2" key="1">
    <citation type="journal article" date="2023" name="G3 (Bethesda)">
        <title>Genome assembly and association tests identify interacting loci associated with vigor, precocity, and sex in interspecific pistachio rootstocks.</title>
        <authorList>
            <person name="Palmer W."/>
            <person name="Jacygrad E."/>
            <person name="Sagayaradj S."/>
            <person name="Cavanaugh K."/>
            <person name="Han R."/>
            <person name="Bertier L."/>
            <person name="Beede B."/>
            <person name="Kafkas S."/>
            <person name="Golino D."/>
            <person name="Preece J."/>
            <person name="Michelmore R."/>
        </authorList>
    </citation>
    <scope>NUCLEOTIDE SEQUENCE [LARGE SCALE GENOMIC DNA]</scope>
</reference>
<evidence type="ECO:0000313" key="2">
    <source>
        <dbReference type="Proteomes" id="UP001164250"/>
    </source>
</evidence>
<accession>A0ACC1CCF2</accession>
<dbReference type="Proteomes" id="UP001164250">
    <property type="component" value="Chromosome 1"/>
</dbReference>
<gene>
    <name evidence="1" type="ORF">Patl1_02232</name>
</gene>
<name>A0ACC1CCF2_9ROSI</name>
<protein>
    <submittedName>
        <fullName evidence="1">Uncharacterized protein</fullName>
    </submittedName>
</protein>
<evidence type="ECO:0000313" key="1">
    <source>
        <dbReference type="EMBL" id="KAJ0113500.1"/>
    </source>
</evidence>
<proteinExistence type="predicted"/>
<keyword evidence="2" id="KW-1185">Reference proteome</keyword>
<organism evidence="1 2">
    <name type="scientific">Pistacia atlantica</name>
    <dbReference type="NCBI Taxonomy" id="434234"/>
    <lineage>
        <taxon>Eukaryota</taxon>
        <taxon>Viridiplantae</taxon>
        <taxon>Streptophyta</taxon>
        <taxon>Embryophyta</taxon>
        <taxon>Tracheophyta</taxon>
        <taxon>Spermatophyta</taxon>
        <taxon>Magnoliopsida</taxon>
        <taxon>eudicotyledons</taxon>
        <taxon>Gunneridae</taxon>
        <taxon>Pentapetalae</taxon>
        <taxon>rosids</taxon>
        <taxon>malvids</taxon>
        <taxon>Sapindales</taxon>
        <taxon>Anacardiaceae</taxon>
        <taxon>Pistacia</taxon>
    </lineage>
</organism>
<dbReference type="EMBL" id="CM047897">
    <property type="protein sequence ID" value="KAJ0113500.1"/>
    <property type="molecule type" value="Genomic_DNA"/>
</dbReference>
<comment type="caution">
    <text evidence="1">The sequence shown here is derived from an EMBL/GenBank/DDBJ whole genome shotgun (WGS) entry which is preliminary data.</text>
</comment>
<sequence length="520" mass="58607">MAGKRELALPRTAASSLREQLARTTLNNVRAQGHTYVELREDGKRLIFFCTLCLSPCYSDSVLFDHLRGNLHTERLSAAKVTLLGPNPWPFNDGVLFFDNSYEKEKQLKNERLLECHNNDNNLAIIEYTGNCKLNNYVCDGLEMGHGERTIGIHAKNGDCGNCDKVIPGVFHKNRITDLKVRFIGVGQIAAMMLQKDKGSTEISKIWCEWLGKEGPIDEDTDKIPDHDFAVITFAYTYDLGRQGLFDDVKLLLSSSHAEELESSETTTARKRKKSFSDPEDVSESLSIQSNSSGEFASASSSATSSLLLDRYDDQLLDTRFISSKSIRRELRRQQRIAAERMCDICQQKILLDKDVAALMNTKTGKLACSSRNMNGIFHVFHISCLVHWILLCENEIMMNQSVSPKGKRKSRRKNGAKHNEVGKDGELISTNQICSVLCPVCQGTGVHIEGDKLEEVTVTLSQMFRYKIKVSDAHRAWMKNPEVLPNCSTGFHFPPQSEETFQEKVLPLKLLHFYSANEQ</sequence>